<evidence type="ECO:0000313" key="8">
    <source>
        <dbReference type="Proteomes" id="UP001408356"/>
    </source>
</evidence>
<dbReference type="PANTHER" id="PTHR42973:SF53">
    <property type="entry name" value="FAD-BINDING PCMH-TYPE DOMAIN-CONTAINING PROTEIN-RELATED"/>
    <property type="match status" value="1"/>
</dbReference>
<keyword evidence="3" id="KW-0274">FAD</keyword>
<feature type="domain" description="FAD linked oxidase N-terminal" evidence="6">
    <location>
        <begin position="163"/>
        <end position="256"/>
    </location>
</feature>
<comment type="caution">
    <text evidence="7">The sequence shown here is derived from an EMBL/GenBank/DDBJ whole genome shotgun (WGS) entry which is preliminary data.</text>
</comment>
<evidence type="ECO:0000256" key="2">
    <source>
        <dbReference type="ARBA" id="ARBA00022630"/>
    </source>
</evidence>
<keyword evidence="5" id="KW-1133">Transmembrane helix</keyword>
<protein>
    <recommendedName>
        <fullName evidence="6">FAD linked oxidase N-terminal domain-containing protein</fullName>
    </recommendedName>
</protein>
<keyword evidence="5" id="KW-0812">Transmembrane</keyword>
<keyword evidence="4" id="KW-0560">Oxidoreductase</keyword>
<reference evidence="7 8" key="1">
    <citation type="journal article" date="2024" name="J. Plant Pathol.">
        <title>Sequence and assembly of the genome of Seiridium unicorne, isolate CBS 538.82, causal agent of cypress canker disease.</title>
        <authorList>
            <person name="Scali E."/>
            <person name="Rocca G.D."/>
            <person name="Danti R."/>
            <person name="Garbelotto M."/>
            <person name="Barberini S."/>
            <person name="Baroncelli R."/>
            <person name="Emiliani G."/>
        </authorList>
    </citation>
    <scope>NUCLEOTIDE SEQUENCE [LARGE SCALE GENOMIC DNA]</scope>
    <source>
        <strain evidence="7 8">BM-138-508</strain>
    </source>
</reference>
<name>A0ABR2VDH4_9PEZI</name>
<dbReference type="Pfam" id="PF01565">
    <property type="entry name" value="FAD_binding_4"/>
    <property type="match status" value="1"/>
</dbReference>
<evidence type="ECO:0000256" key="3">
    <source>
        <dbReference type="ARBA" id="ARBA00022827"/>
    </source>
</evidence>
<comment type="similarity">
    <text evidence="1">Belongs to the oxygen-dependent FAD-linked oxidoreductase family.</text>
</comment>
<evidence type="ECO:0000256" key="4">
    <source>
        <dbReference type="ARBA" id="ARBA00023002"/>
    </source>
</evidence>
<evidence type="ECO:0000256" key="1">
    <source>
        <dbReference type="ARBA" id="ARBA00005466"/>
    </source>
</evidence>
<dbReference type="Gene3D" id="3.30.465.10">
    <property type="match status" value="1"/>
</dbReference>
<evidence type="ECO:0000259" key="6">
    <source>
        <dbReference type="Pfam" id="PF01565"/>
    </source>
</evidence>
<dbReference type="InterPro" id="IPR050416">
    <property type="entry name" value="FAD-linked_Oxidoreductase"/>
</dbReference>
<keyword evidence="2" id="KW-0285">Flavoprotein</keyword>
<dbReference type="InterPro" id="IPR016169">
    <property type="entry name" value="FAD-bd_PCMH_sub2"/>
</dbReference>
<evidence type="ECO:0000313" key="7">
    <source>
        <dbReference type="EMBL" id="KAK9424836.1"/>
    </source>
</evidence>
<accession>A0ABR2VDH4</accession>
<keyword evidence="8" id="KW-1185">Reference proteome</keyword>
<dbReference type="PANTHER" id="PTHR42973">
    <property type="entry name" value="BINDING OXIDOREDUCTASE, PUTATIVE (AFU_ORTHOLOGUE AFUA_1G17690)-RELATED"/>
    <property type="match status" value="1"/>
</dbReference>
<evidence type="ECO:0000256" key="5">
    <source>
        <dbReference type="SAM" id="Phobius"/>
    </source>
</evidence>
<sequence>MDPYQLLTERFTLDNKPLLLSAAVSFAIGYMQYYYAIRLAIREGKSPIPFWMHLFYLAHDSTWSYLLGGAASRFDEHWFLRGTSTALMLCSFLEIFCIQRCIRKDREATFAPLLGLNPSLGLIIEYTILMQLAMYSIVALLILFIGEGCMMQWFCYSISNNINGGVLFALNGLLEVYSDNTTDDVTIEIGLDKQWVNVYTALQPYGLYATSGRMKAIEVSGLLLIGGFHYFDNKYGMTLDQLVSYNFVLSNGTQVVANVTSNQELLWALKAE</sequence>
<dbReference type="InterPro" id="IPR036318">
    <property type="entry name" value="FAD-bd_PCMH-like_sf"/>
</dbReference>
<dbReference type="SUPFAM" id="SSF56176">
    <property type="entry name" value="FAD-binding/transporter-associated domain-like"/>
    <property type="match status" value="1"/>
</dbReference>
<dbReference type="EMBL" id="JARVKF010000030">
    <property type="protein sequence ID" value="KAK9424836.1"/>
    <property type="molecule type" value="Genomic_DNA"/>
</dbReference>
<feature type="transmembrane region" description="Helical" evidence="5">
    <location>
        <begin position="18"/>
        <end position="36"/>
    </location>
</feature>
<dbReference type="InterPro" id="IPR006094">
    <property type="entry name" value="Oxid_FAD_bind_N"/>
</dbReference>
<proteinExistence type="inferred from homology"/>
<organism evidence="7 8">
    <name type="scientific">Seiridium unicorne</name>
    <dbReference type="NCBI Taxonomy" id="138068"/>
    <lineage>
        <taxon>Eukaryota</taxon>
        <taxon>Fungi</taxon>
        <taxon>Dikarya</taxon>
        <taxon>Ascomycota</taxon>
        <taxon>Pezizomycotina</taxon>
        <taxon>Sordariomycetes</taxon>
        <taxon>Xylariomycetidae</taxon>
        <taxon>Amphisphaeriales</taxon>
        <taxon>Sporocadaceae</taxon>
        <taxon>Seiridium</taxon>
    </lineage>
</organism>
<keyword evidence="5" id="KW-0472">Membrane</keyword>
<feature type="transmembrane region" description="Helical" evidence="5">
    <location>
        <begin position="48"/>
        <end position="66"/>
    </location>
</feature>
<gene>
    <name evidence="7" type="ORF">SUNI508_13424</name>
</gene>
<dbReference type="Proteomes" id="UP001408356">
    <property type="component" value="Unassembled WGS sequence"/>
</dbReference>